<proteinExistence type="predicted"/>
<dbReference type="EMBL" id="JBHLUD010000005">
    <property type="protein sequence ID" value="MFC0543415.1"/>
    <property type="molecule type" value="Genomic_DNA"/>
</dbReference>
<sequence>MKGGNYGAGVHFLLSLIEPKDAAAVRERLGIQLPKQYADSTAAQDLLRLDAPKVVWFWMLERDDPATNLLVFHQHTIPDVLKRDILRGRAFGPAREPLTVPTTCPGRSCTHREPEIFAGPRGVIGELRHARTLGLAREAVQAVGVRDWDNVAGADRVQPLSGYTRWALAERIDCPPEVRAQFGSHAKFTNRLRDAGIVELREYVEQSRPPQRMLEVLQAGAQLFPQRAGEAAALLAPLVRAEIGADPDAWAVLAQLLPTFAGTLPELLRTCGAIASR</sequence>
<protein>
    <submittedName>
        <fullName evidence="1">Uncharacterized protein</fullName>
    </submittedName>
</protein>
<gene>
    <name evidence="1" type="ORF">ACFFH7_18065</name>
</gene>
<evidence type="ECO:0000313" key="1">
    <source>
        <dbReference type="EMBL" id="MFC0543415.1"/>
    </source>
</evidence>
<dbReference type="RefSeq" id="WP_273940705.1">
    <property type="nucleotide sequence ID" value="NZ_CP097263.1"/>
</dbReference>
<dbReference type="Proteomes" id="UP001589810">
    <property type="component" value="Unassembled WGS sequence"/>
</dbReference>
<evidence type="ECO:0000313" key="2">
    <source>
        <dbReference type="Proteomes" id="UP001589810"/>
    </source>
</evidence>
<name>A0ABV6MSX0_9PSEU</name>
<accession>A0ABV6MSX0</accession>
<keyword evidence="2" id="KW-1185">Reference proteome</keyword>
<organism evidence="1 2">
    <name type="scientific">Kutzneria chonburiensis</name>
    <dbReference type="NCBI Taxonomy" id="1483604"/>
    <lineage>
        <taxon>Bacteria</taxon>
        <taxon>Bacillati</taxon>
        <taxon>Actinomycetota</taxon>
        <taxon>Actinomycetes</taxon>
        <taxon>Pseudonocardiales</taxon>
        <taxon>Pseudonocardiaceae</taxon>
        <taxon>Kutzneria</taxon>
    </lineage>
</organism>
<comment type="caution">
    <text evidence="1">The sequence shown here is derived from an EMBL/GenBank/DDBJ whole genome shotgun (WGS) entry which is preliminary data.</text>
</comment>
<reference evidence="1 2" key="1">
    <citation type="submission" date="2024-09" db="EMBL/GenBank/DDBJ databases">
        <authorList>
            <person name="Sun Q."/>
            <person name="Mori K."/>
        </authorList>
    </citation>
    <scope>NUCLEOTIDE SEQUENCE [LARGE SCALE GENOMIC DNA]</scope>
    <source>
        <strain evidence="1 2">TBRC 1432</strain>
    </source>
</reference>